<dbReference type="GO" id="GO:0006355">
    <property type="term" value="P:regulation of DNA-templated transcription"/>
    <property type="evidence" value="ECO:0007669"/>
    <property type="project" value="InterPro"/>
</dbReference>
<accession>A0A7J6FSZ0</accession>
<dbReference type="EMBL" id="JAATIQ010000183">
    <property type="protein sequence ID" value="KAF4372919.1"/>
    <property type="molecule type" value="Genomic_DNA"/>
</dbReference>
<organism evidence="1 2">
    <name type="scientific">Cannabis sativa</name>
    <name type="common">Hemp</name>
    <name type="synonym">Marijuana</name>
    <dbReference type="NCBI Taxonomy" id="3483"/>
    <lineage>
        <taxon>Eukaryota</taxon>
        <taxon>Viridiplantae</taxon>
        <taxon>Streptophyta</taxon>
        <taxon>Embryophyta</taxon>
        <taxon>Tracheophyta</taxon>
        <taxon>Spermatophyta</taxon>
        <taxon>Magnoliopsida</taxon>
        <taxon>eudicotyledons</taxon>
        <taxon>Gunneridae</taxon>
        <taxon>Pentapetalae</taxon>
        <taxon>rosids</taxon>
        <taxon>fabids</taxon>
        <taxon>Rosales</taxon>
        <taxon>Cannabaceae</taxon>
        <taxon>Cannabis</taxon>
    </lineage>
</organism>
<evidence type="ECO:0008006" key="3">
    <source>
        <dbReference type="Google" id="ProtNLM"/>
    </source>
</evidence>
<evidence type="ECO:0000313" key="2">
    <source>
        <dbReference type="Proteomes" id="UP000583929"/>
    </source>
</evidence>
<proteinExistence type="predicted"/>
<dbReference type="PANTHER" id="PTHR46446">
    <property type="entry name" value="TRANSCRIPTION FACTOR PRE"/>
    <property type="match status" value="1"/>
</dbReference>
<sequence>MIDQDGLRYKAIFLGDNESISVQVSSNSTQCDSNCIYFVHDKNTGGFGDTILKLVLSYVVLILIRNTLGKWVAKYQFGLYLPYAMHSATRPQFINGDLIHSDHRPVVASLENVVRLKQQDNQRRFRFETHWLKDDECHDIVDQTWLAPDAPLDSQDSILDIFGRCADSEIERYFGTVFSSASPSVQQVENGITHIEGRVSSEECEMKVVGDGQSVNAFRDPWLPRPRMFRPISPAPGGTVMVSDLIGGQGSWDVGSLSRYFMQADIDIILGIPLRSSSTHSLINGQLSTQIPPPLTLSPHLPFLFFTNSSRVLSEEITSTVYFRRSRSRQSGGARITDDQINDLVSKLNQLLPEIRDRRSDKNGIRSHEAVGTSLDAAGVSLLCATDSLLETSFVDCSCIRLSVLIL</sequence>
<name>A0A7J6FSZ0_CANSA</name>
<dbReference type="PANTHER" id="PTHR46446:SF3">
    <property type="entry name" value="TRANSCRIPTION FACTOR PRE3"/>
    <property type="match status" value="1"/>
</dbReference>
<evidence type="ECO:0000313" key="1">
    <source>
        <dbReference type="EMBL" id="KAF4372919.1"/>
    </source>
</evidence>
<keyword evidence="2" id="KW-1185">Reference proteome</keyword>
<dbReference type="InterPro" id="IPR044293">
    <property type="entry name" value="PRE"/>
</dbReference>
<dbReference type="GO" id="GO:0040008">
    <property type="term" value="P:regulation of growth"/>
    <property type="evidence" value="ECO:0007669"/>
    <property type="project" value="InterPro"/>
</dbReference>
<dbReference type="AlphaFoldDB" id="A0A7J6FSZ0"/>
<dbReference type="GO" id="GO:0046983">
    <property type="term" value="F:protein dimerization activity"/>
    <property type="evidence" value="ECO:0007669"/>
    <property type="project" value="InterPro"/>
</dbReference>
<gene>
    <name evidence="1" type="ORF">G4B88_018084</name>
</gene>
<comment type="caution">
    <text evidence="1">The sequence shown here is derived from an EMBL/GenBank/DDBJ whole genome shotgun (WGS) entry which is preliminary data.</text>
</comment>
<reference evidence="1 2" key="1">
    <citation type="journal article" date="2020" name="bioRxiv">
        <title>Sequence and annotation of 42 cannabis genomes reveals extensive copy number variation in cannabinoid synthesis and pathogen resistance genes.</title>
        <authorList>
            <person name="Mckernan K.J."/>
            <person name="Helbert Y."/>
            <person name="Kane L.T."/>
            <person name="Ebling H."/>
            <person name="Zhang L."/>
            <person name="Liu B."/>
            <person name="Eaton Z."/>
            <person name="Mclaughlin S."/>
            <person name="Kingan S."/>
            <person name="Baybayan P."/>
            <person name="Concepcion G."/>
            <person name="Jordan M."/>
            <person name="Riva A."/>
            <person name="Barbazuk W."/>
            <person name="Harkins T."/>
        </authorList>
    </citation>
    <scope>NUCLEOTIDE SEQUENCE [LARGE SCALE GENOMIC DNA]</scope>
    <source>
        <strain evidence="2">cv. Jamaican Lion 4</strain>
        <tissue evidence="1">Leaf</tissue>
    </source>
</reference>
<protein>
    <recommendedName>
        <fullName evidence="3">DUF295 domain-containing protein</fullName>
    </recommendedName>
</protein>
<dbReference type="Proteomes" id="UP000583929">
    <property type="component" value="Unassembled WGS sequence"/>
</dbReference>